<dbReference type="GO" id="GO:0034364">
    <property type="term" value="C:high-density lipoprotein particle"/>
    <property type="evidence" value="ECO:0007669"/>
    <property type="project" value="UniProtKB-KW"/>
</dbReference>
<feature type="region of interest" description="Disordered" evidence="16">
    <location>
        <begin position="346"/>
        <end position="379"/>
    </location>
</feature>
<keyword evidence="7" id="KW-0597">Phosphoprotein</keyword>
<evidence type="ECO:0000256" key="6">
    <source>
        <dbReference type="ARBA" id="ARBA00022525"/>
    </source>
</evidence>
<evidence type="ECO:0000256" key="7">
    <source>
        <dbReference type="ARBA" id="ARBA00022553"/>
    </source>
</evidence>
<dbReference type="Ensembl" id="ENSCPOT00000019434.2">
    <property type="protein sequence ID" value="ENSCPOP00000020295.2"/>
    <property type="gene ID" value="ENSCPOG00000021763.2"/>
</dbReference>
<dbReference type="PANTHER" id="PTHR18976:SF1">
    <property type="entry name" value="APOLIPOPROTEIN A-IV"/>
    <property type="match status" value="1"/>
</dbReference>
<evidence type="ECO:0000256" key="8">
    <source>
        <dbReference type="ARBA" id="ARBA00022729"/>
    </source>
</evidence>
<keyword evidence="9" id="KW-0677">Repeat</keyword>
<dbReference type="Bgee" id="ENSCPOG00000021763">
    <property type="expression patterns" value="Expressed in liver and 7 other cell types or tissues"/>
</dbReference>
<dbReference type="PANTHER" id="PTHR18976">
    <property type="entry name" value="APOLIPOPROTEIN"/>
    <property type="match status" value="1"/>
</dbReference>
<dbReference type="EMBL" id="AAKN02024841">
    <property type="status" value="NOT_ANNOTATED_CDS"/>
    <property type="molecule type" value="Genomic_DNA"/>
</dbReference>
<dbReference type="GO" id="GO:0034361">
    <property type="term" value="C:very-low-density lipoprotein particle"/>
    <property type="evidence" value="ECO:0007669"/>
    <property type="project" value="TreeGrafter"/>
</dbReference>
<evidence type="ECO:0000256" key="5">
    <source>
        <dbReference type="ARBA" id="ARBA00022513"/>
    </source>
</evidence>
<name>H0WBC9_CAVPO</name>
<dbReference type="GO" id="GO:1903561">
    <property type="term" value="C:extracellular vesicle"/>
    <property type="evidence" value="ECO:0007669"/>
    <property type="project" value="TreeGrafter"/>
</dbReference>
<evidence type="ECO:0000256" key="9">
    <source>
        <dbReference type="ARBA" id="ARBA00022737"/>
    </source>
</evidence>
<organism evidence="18 19">
    <name type="scientific">Cavia porcellus</name>
    <name type="common">Guinea pig</name>
    <dbReference type="NCBI Taxonomy" id="10141"/>
    <lineage>
        <taxon>Eukaryota</taxon>
        <taxon>Metazoa</taxon>
        <taxon>Chordata</taxon>
        <taxon>Craniata</taxon>
        <taxon>Vertebrata</taxon>
        <taxon>Euteleostomi</taxon>
        <taxon>Mammalia</taxon>
        <taxon>Eutheria</taxon>
        <taxon>Euarchontoglires</taxon>
        <taxon>Glires</taxon>
        <taxon>Rodentia</taxon>
        <taxon>Hystricomorpha</taxon>
        <taxon>Caviidae</taxon>
        <taxon>Cavia</taxon>
    </lineage>
</organism>
<dbReference type="GO" id="GO:0120020">
    <property type="term" value="F:cholesterol transfer activity"/>
    <property type="evidence" value="ECO:0007669"/>
    <property type="project" value="TreeGrafter"/>
</dbReference>
<evidence type="ECO:0000256" key="3">
    <source>
        <dbReference type="ARBA" id="ARBA00011738"/>
    </source>
</evidence>
<dbReference type="Gene3D" id="1.20.120.20">
    <property type="entry name" value="Apolipoprotein"/>
    <property type="match status" value="2"/>
</dbReference>
<gene>
    <name evidence="18" type="primary">APOA4</name>
</gene>
<evidence type="ECO:0000313" key="18">
    <source>
        <dbReference type="Ensembl" id="ENSCPOP00000020295.2"/>
    </source>
</evidence>
<feature type="chain" id="PRO_5012113177" description="Apolipoprotein A-IV" evidence="17">
    <location>
        <begin position="19"/>
        <end position="379"/>
    </location>
</feature>
<dbReference type="GO" id="GO:0008203">
    <property type="term" value="P:cholesterol metabolic process"/>
    <property type="evidence" value="ECO:0007669"/>
    <property type="project" value="TreeGrafter"/>
</dbReference>
<evidence type="ECO:0000256" key="12">
    <source>
        <dbReference type="ARBA" id="ARBA00023180"/>
    </source>
</evidence>
<reference evidence="18" key="3">
    <citation type="submission" date="2025-09" db="UniProtKB">
        <authorList>
            <consortium name="Ensembl"/>
        </authorList>
    </citation>
    <scope>IDENTIFICATION</scope>
    <source>
        <strain evidence="18">2N</strain>
    </source>
</reference>
<dbReference type="SUPFAM" id="SSF58113">
    <property type="entry name" value="Apolipoprotein A-I"/>
    <property type="match status" value="1"/>
</dbReference>
<dbReference type="GO" id="GO:0034362">
    <property type="term" value="C:low-density lipoprotein particle"/>
    <property type="evidence" value="ECO:0007669"/>
    <property type="project" value="TreeGrafter"/>
</dbReference>
<comment type="subcellular location">
    <subcellularLocation>
        <location evidence="1">Secreted</location>
    </subcellularLocation>
</comment>
<comment type="similarity">
    <text evidence="2">Belongs to the apolipoprotein A1/A4/E family.</text>
</comment>
<keyword evidence="6" id="KW-0964">Secreted</keyword>
<dbReference type="InterPro" id="IPR000074">
    <property type="entry name" value="ApoA_E"/>
</dbReference>
<evidence type="ECO:0000256" key="4">
    <source>
        <dbReference type="ARBA" id="ARBA00022448"/>
    </source>
</evidence>
<dbReference type="VEuPathDB" id="HostDB:ENSCPOG00000021763"/>
<dbReference type="InterPro" id="IPR050163">
    <property type="entry name" value="Apolipoprotein_A1/A4/E"/>
</dbReference>
<feature type="signal peptide" evidence="17">
    <location>
        <begin position="1"/>
        <end position="18"/>
    </location>
</feature>
<keyword evidence="4" id="KW-0813">Transport</keyword>
<keyword evidence="10" id="KW-0345">HDL</keyword>
<sequence>MFLKAVVLGLALLVVTSAQEDVSADQVATVVWNYFSQLGNNAKEAVEDLRKSDINHELNTGEGSTEAGRGAGILAASSCLYVLESDHILSLRLMKEKKGGTCHMASNTFYRRNLMKSERHLGPYAKELHSQVSKQAEQLRSQLTPYVQRMENVLQENMDSLQASLIPYADDFKAKFDKNMEELKGRLMPHVEGLKAKIDQNMEELRRSLAPYAQGAQTKLNLQLEGLAVQMKKNAEEFQGKISTNADELQQRLMPMVEDVRSKLISNTEGLQKSVAQLSSYLDQQVEEFQRNMKPYEETFNRALVQQMEQLRQKLGPHARDAEGHLSFLEKDLRDQVSSFFSTLEENQDKPLALVLPEEAAPGAGRETQRRTSPEDSAP</sequence>
<dbReference type="GO" id="GO:0042157">
    <property type="term" value="P:lipoprotein metabolic process"/>
    <property type="evidence" value="ECO:0007669"/>
    <property type="project" value="InterPro"/>
</dbReference>
<dbReference type="AlphaFoldDB" id="H0WBC9"/>
<evidence type="ECO:0000256" key="11">
    <source>
        <dbReference type="ARBA" id="ARBA00023055"/>
    </source>
</evidence>
<evidence type="ECO:0000313" key="19">
    <source>
        <dbReference type="Proteomes" id="UP000005447"/>
    </source>
</evidence>
<feature type="compositionally biased region" description="Basic and acidic residues" evidence="16">
    <location>
        <begin position="367"/>
        <end position="379"/>
    </location>
</feature>
<dbReference type="GO" id="GO:0042627">
    <property type="term" value="C:chylomicron"/>
    <property type="evidence" value="ECO:0007669"/>
    <property type="project" value="UniProtKB-KW"/>
</dbReference>
<dbReference type="OMA" id="QAKMSPY"/>
<keyword evidence="11" id="KW-0445">Lipid transport</keyword>
<dbReference type="GO" id="GO:0005543">
    <property type="term" value="F:phospholipid binding"/>
    <property type="evidence" value="ECO:0007669"/>
    <property type="project" value="TreeGrafter"/>
</dbReference>
<reference evidence="18" key="2">
    <citation type="submission" date="2025-08" db="UniProtKB">
        <authorList>
            <consortium name="Ensembl"/>
        </authorList>
    </citation>
    <scope>IDENTIFICATION</scope>
    <source>
        <strain evidence="18">2N</strain>
    </source>
</reference>
<dbReference type="Proteomes" id="UP000005447">
    <property type="component" value="Unassembled WGS sequence"/>
</dbReference>
<protein>
    <recommendedName>
        <fullName evidence="14">Apolipoprotein A-IV</fullName>
    </recommendedName>
    <alternativeName>
        <fullName evidence="15">Apolipoprotein A4</fullName>
    </alternativeName>
</protein>
<keyword evidence="12" id="KW-0325">Glycoprotein</keyword>
<evidence type="ECO:0000256" key="14">
    <source>
        <dbReference type="ARBA" id="ARBA00041197"/>
    </source>
</evidence>
<dbReference type="GO" id="GO:0060228">
    <property type="term" value="F:phosphatidylcholine-sterol O-acyltransferase activator activity"/>
    <property type="evidence" value="ECO:0007669"/>
    <property type="project" value="TreeGrafter"/>
</dbReference>
<evidence type="ECO:0000256" key="16">
    <source>
        <dbReference type="SAM" id="MobiDB-lite"/>
    </source>
</evidence>
<keyword evidence="5" id="KW-0162">Chylomicron</keyword>
<keyword evidence="8 17" id="KW-0732">Signal</keyword>
<dbReference type="GO" id="GO:0033700">
    <property type="term" value="P:phospholipid efflux"/>
    <property type="evidence" value="ECO:0007669"/>
    <property type="project" value="TreeGrafter"/>
</dbReference>
<evidence type="ECO:0000256" key="1">
    <source>
        <dbReference type="ARBA" id="ARBA00004613"/>
    </source>
</evidence>
<comment type="subunit">
    <text evidence="3">Homodimer.</text>
</comment>
<evidence type="ECO:0000256" key="10">
    <source>
        <dbReference type="ARBA" id="ARBA00022850"/>
    </source>
</evidence>
<comment type="function">
    <text evidence="13">May have a role in chylomicrons and VLDL secretion and catabolism. Required for efficient activation of lipoprotein lipase by ApoC-II; potent activator of LCAT. Apoa-IV is a major component of HDL and chylomicrons.</text>
</comment>
<evidence type="ECO:0000256" key="15">
    <source>
        <dbReference type="ARBA" id="ARBA00042591"/>
    </source>
</evidence>
<dbReference type="Gene3D" id="6.10.250.2890">
    <property type="match status" value="1"/>
</dbReference>
<keyword evidence="19" id="KW-1185">Reference proteome</keyword>
<dbReference type="Pfam" id="PF01442">
    <property type="entry name" value="Apolipoprotein"/>
    <property type="match status" value="1"/>
</dbReference>
<reference evidence="19" key="1">
    <citation type="journal article" date="2011" name="Nature">
        <title>A high-resolution map of human evolutionary constraint using 29 mammals.</title>
        <authorList>
            <person name="Lindblad-Toh K."/>
            <person name="Garber M."/>
            <person name="Zuk O."/>
            <person name="Lin M.F."/>
            <person name="Parker B.J."/>
            <person name="Washietl S."/>
            <person name="Kheradpour P."/>
            <person name="Ernst J."/>
            <person name="Jordan G."/>
            <person name="Mauceli E."/>
            <person name="Ward L.D."/>
            <person name="Lowe C.B."/>
            <person name="Holloway A.K."/>
            <person name="Clamp M."/>
            <person name="Gnerre S."/>
            <person name="Alfoldi J."/>
            <person name="Beal K."/>
            <person name="Chang J."/>
            <person name="Clawson H."/>
            <person name="Cuff J."/>
            <person name="Di Palma F."/>
            <person name="Fitzgerald S."/>
            <person name="Flicek P."/>
            <person name="Guttman M."/>
            <person name="Hubisz M.J."/>
            <person name="Jaffe D.B."/>
            <person name="Jungreis I."/>
            <person name="Kent W.J."/>
            <person name="Kostka D."/>
            <person name="Lara M."/>
            <person name="Martins A.L."/>
            <person name="Massingham T."/>
            <person name="Moltke I."/>
            <person name="Raney B.J."/>
            <person name="Rasmussen M.D."/>
            <person name="Robinson J."/>
            <person name="Stark A."/>
            <person name="Vilella A.J."/>
            <person name="Wen J."/>
            <person name="Xie X."/>
            <person name="Zody M.C."/>
            <person name="Baldwin J."/>
            <person name="Bloom T."/>
            <person name="Chin C.W."/>
            <person name="Heiman D."/>
            <person name="Nicol R."/>
            <person name="Nusbaum C."/>
            <person name="Young S."/>
            <person name="Wilkinson J."/>
            <person name="Worley K.C."/>
            <person name="Kovar C.L."/>
            <person name="Muzny D.M."/>
            <person name="Gibbs R.A."/>
            <person name="Cree A."/>
            <person name="Dihn H.H."/>
            <person name="Fowler G."/>
            <person name="Jhangiani S."/>
            <person name="Joshi V."/>
            <person name="Lee S."/>
            <person name="Lewis L.R."/>
            <person name="Nazareth L.V."/>
            <person name="Okwuonu G."/>
            <person name="Santibanez J."/>
            <person name="Warren W.C."/>
            <person name="Mardis E.R."/>
            <person name="Weinstock G.M."/>
            <person name="Wilson R.K."/>
            <person name="Delehaunty K."/>
            <person name="Dooling D."/>
            <person name="Fronik C."/>
            <person name="Fulton L."/>
            <person name="Fulton B."/>
            <person name="Graves T."/>
            <person name="Minx P."/>
            <person name="Sodergren E."/>
            <person name="Birney E."/>
            <person name="Margulies E.H."/>
            <person name="Herrero J."/>
            <person name="Green E.D."/>
            <person name="Haussler D."/>
            <person name="Siepel A."/>
            <person name="Goldman N."/>
            <person name="Pollard K.S."/>
            <person name="Pedersen J.S."/>
            <person name="Lander E.S."/>
            <person name="Kellis M."/>
        </authorList>
    </citation>
    <scope>NUCLEOTIDE SEQUENCE [LARGE SCALE GENOMIC DNA]</scope>
    <source>
        <strain evidence="19">2N</strain>
    </source>
</reference>
<dbReference type="GO" id="GO:0055090">
    <property type="term" value="P:acylglycerol homeostasis"/>
    <property type="evidence" value="ECO:0007669"/>
    <property type="project" value="TreeGrafter"/>
</dbReference>
<proteinExistence type="inferred from homology"/>
<evidence type="ECO:0000256" key="13">
    <source>
        <dbReference type="ARBA" id="ARBA00037735"/>
    </source>
</evidence>
<dbReference type="GeneTree" id="ENSGT00950000182929"/>
<evidence type="ECO:0000256" key="2">
    <source>
        <dbReference type="ARBA" id="ARBA00008788"/>
    </source>
</evidence>
<accession>H0WBC9</accession>
<evidence type="ECO:0000256" key="17">
    <source>
        <dbReference type="SAM" id="SignalP"/>
    </source>
</evidence>
<dbReference type="GO" id="GO:0033344">
    <property type="term" value="P:cholesterol efflux"/>
    <property type="evidence" value="ECO:0007669"/>
    <property type="project" value="TreeGrafter"/>
</dbReference>
<dbReference type="eggNOG" id="ENOG502QSC5">
    <property type="taxonomic scope" value="Eukaryota"/>
</dbReference>